<protein>
    <submittedName>
        <fullName evidence="1">Uncharacterized protein</fullName>
    </submittedName>
</protein>
<keyword evidence="2" id="KW-1185">Reference proteome</keyword>
<dbReference type="SUPFAM" id="SSF48439">
    <property type="entry name" value="Protein prenylyltransferase"/>
    <property type="match status" value="1"/>
</dbReference>
<accession>A0AAD4RZ73</accession>
<name>A0AAD4RZ73_9MAGN</name>
<proteinExistence type="predicted"/>
<dbReference type="PANTHER" id="PTHR31789:SF1">
    <property type="entry name" value="OS05G0482600 PROTEIN"/>
    <property type="match status" value="1"/>
</dbReference>
<dbReference type="EMBL" id="JAJJMB010016409">
    <property type="protein sequence ID" value="KAI3847417.1"/>
    <property type="molecule type" value="Genomic_DNA"/>
</dbReference>
<sequence>DDYSLTKICRTDITIPRFTDTNFQQIIKRNARYIRRGKPGVGFALFESGSLKWPSFVEFDDVNGKVLTYFAQDCIYKVFDLNNYTMLYSLYISDEDVQEIKSGLCRHHSRWVAEKLVTEATNIELEFTKKILFQDAKNYHAWSHRQWAVGKVNLITVTSFLKTTFLIIRLGIREIS</sequence>
<dbReference type="Gene3D" id="1.25.40.120">
    <property type="entry name" value="Protein prenylyltransferase"/>
    <property type="match status" value="1"/>
</dbReference>
<gene>
    <name evidence="1" type="ORF">MKW98_032743</name>
</gene>
<dbReference type="Proteomes" id="UP001202328">
    <property type="component" value="Unassembled WGS sequence"/>
</dbReference>
<dbReference type="InterPro" id="IPR002088">
    <property type="entry name" value="Prenyl_trans_a"/>
</dbReference>
<dbReference type="PROSITE" id="PS51147">
    <property type="entry name" value="PFTA"/>
    <property type="match status" value="1"/>
</dbReference>
<dbReference type="InterPro" id="IPR057221">
    <property type="entry name" value="DUF7899"/>
</dbReference>
<feature type="non-terminal residue" evidence="1">
    <location>
        <position position="176"/>
    </location>
</feature>
<evidence type="ECO:0000313" key="2">
    <source>
        <dbReference type="Proteomes" id="UP001202328"/>
    </source>
</evidence>
<reference evidence="1" key="1">
    <citation type="submission" date="2022-04" db="EMBL/GenBank/DDBJ databases">
        <title>A functionally conserved STORR gene fusion in Papaver species that diverged 16.8 million years ago.</title>
        <authorList>
            <person name="Catania T."/>
        </authorList>
    </citation>
    <scope>NUCLEOTIDE SEQUENCE</scope>
    <source>
        <strain evidence="1">S-188037</strain>
    </source>
</reference>
<organism evidence="1 2">
    <name type="scientific">Papaver atlanticum</name>
    <dbReference type="NCBI Taxonomy" id="357466"/>
    <lineage>
        <taxon>Eukaryota</taxon>
        <taxon>Viridiplantae</taxon>
        <taxon>Streptophyta</taxon>
        <taxon>Embryophyta</taxon>
        <taxon>Tracheophyta</taxon>
        <taxon>Spermatophyta</taxon>
        <taxon>Magnoliopsida</taxon>
        <taxon>Ranunculales</taxon>
        <taxon>Papaveraceae</taxon>
        <taxon>Papaveroideae</taxon>
        <taxon>Papaver</taxon>
    </lineage>
</organism>
<dbReference type="Pfam" id="PF01239">
    <property type="entry name" value="PPTA"/>
    <property type="match status" value="1"/>
</dbReference>
<dbReference type="Pfam" id="PF25463">
    <property type="entry name" value="DUF7899"/>
    <property type="match status" value="1"/>
</dbReference>
<dbReference type="GO" id="GO:0008318">
    <property type="term" value="F:protein prenyltransferase activity"/>
    <property type="evidence" value="ECO:0007669"/>
    <property type="project" value="InterPro"/>
</dbReference>
<dbReference type="AlphaFoldDB" id="A0AAD4RZ73"/>
<evidence type="ECO:0000313" key="1">
    <source>
        <dbReference type="EMBL" id="KAI3847417.1"/>
    </source>
</evidence>
<dbReference type="PANTHER" id="PTHR31789">
    <property type="entry name" value="OS05G0482600 PROTEIN"/>
    <property type="match status" value="1"/>
</dbReference>
<comment type="caution">
    <text evidence="1">The sequence shown here is derived from an EMBL/GenBank/DDBJ whole genome shotgun (WGS) entry which is preliminary data.</text>
</comment>